<dbReference type="InterPro" id="IPR011990">
    <property type="entry name" value="TPR-like_helical_dom_sf"/>
</dbReference>
<reference evidence="2 3" key="1">
    <citation type="submission" date="2018-11" db="EMBL/GenBank/DDBJ databases">
        <authorList>
            <person name="Kleinhagauer T."/>
            <person name="Glaeser S.P."/>
            <person name="Spergser J."/>
            <person name="Ruckert C."/>
            <person name="Kaempfer P."/>
            <person name="Busse H.-J."/>
        </authorList>
    </citation>
    <scope>NUCLEOTIDE SEQUENCE [LARGE SCALE GENOMIC DNA]</scope>
    <source>
        <strain evidence="2 3">200CH</strain>
    </source>
</reference>
<organism evidence="2 3">
    <name type="scientific">Corynebacterium choanae</name>
    <dbReference type="NCBI Taxonomy" id="1862358"/>
    <lineage>
        <taxon>Bacteria</taxon>
        <taxon>Bacillati</taxon>
        <taxon>Actinomycetota</taxon>
        <taxon>Actinomycetes</taxon>
        <taxon>Mycobacteriales</taxon>
        <taxon>Corynebacteriaceae</taxon>
        <taxon>Corynebacterium</taxon>
    </lineage>
</organism>
<feature type="compositionally biased region" description="Basic and acidic residues" evidence="1">
    <location>
        <begin position="194"/>
        <end position="205"/>
    </location>
</feature>
<name>A0A3G6JAI1_9CORY</name>
<protein>
    <recommendedName>
        <fullName evidence="4">Tetratricopeptide repeat protein</fullName>
    </recommendedName>
</protein>
<keyword evidence="3" id="KW-1185">Reference proteome</keyword>
<feature type="region of interest" description="Disordered" evidence="1">
    <location>
        <begin position="1"/>
        <end position="217"/>
    </location>
</feature>
<proteinExistence type="predicted"/>
<dbReference type="AlphaFoldDB" id="A0A3G6JAI1"/>
<evidence type="ECO:0000313" key="3">
    <source>
        <dbReference type="Proteomes" id="UP000269019"/>
    </source>
</evidence>
<evidence type="ECO:0000313" key="2">
    <source>
        <dbReference type="EMBL" id="AZA13480.1"/>
    </source>
</evidence>
<feature type="compositionally biased region" description="Basic and acidic residues" evidence="1">
    <location>
        <begin position="19"/>
        <end position="172"/>
    </location>
</feature>
<dbReference type="OrthoDB" id="3215237at2"/>
<dbReference type="Gene3D" id="1.25.40.10">
    <property type="entry name" value="Tetratricopeptide repeat domain"/>
    <property type="match status" value="1"/>
</dbReference>
<dbReference type="SUPFAM" id="SSF48452">
    <property type="entry name" value="TPR-like"/>
    <property type="match status" value="1"/>
</dbReference>
<evidence type="ECO:0008006" key="4">
    <source>
        <dbReference type="Google" id="ProtNLM"/>
    </source>
</evidence>
<dbReference type="EMBL" id="CP033896">
    <property type="protein sequence ID" value="AZA13480.1"/>
    <property type="molecule type" value="Genomic_DNA"/>
</dbReference>
<gene>
    <name evidence="2" type="ORF">CCHOA_05395</name>
</gene>
<evidence type="ECO:0000256" key="1">
    <source>
        <dbReference type="SAM" id="MobiDB-lite"/>
    </source>
</evidence>
<dbReference type="KEGG" id="ccho:CCHOA_05395"/>
<accession>A0A3G6JAI1</accession>
<sequence>MAERYTRNDQGSGHHRGGHDRPQRDHGRNRHQSDGRRNNRRDDYSNERERFRSERSEHGADRRSDSREYGRSRDDRGYRGRDDRHHDGRGRDDRAGGRGYGSRDDRRDSRGYRDRDDRRSDRHDDRGYRDRDGRRSGGRDRDDRRDNRNYRDRENTRDDRRGNRRNRNDDRSGNTTHAFADGRRTSTGPKRHGFNQERRDQKRAEPPLPADLSTSDLDSTVMQDLRSLSKDNANIVARQLVMTAMLLEEEPAKALEYARAAKNRAGRVAVVRETLGIAAYHAGEWKEAASELRAARRMSGGPGMLWLIADCERGLGRPEKAIEIGRSPEAETLDRTGAIELAIVLAGAHRDMSDPDRAVVELARLQPNRDATDVEGLRLNYAYADALLAADRDDEALGWFQQVASHDEAGYFDAAERVAEIQS</sequence>
<dbReference type="Proteomes" id="UP000269019">
    <property type="component" value="Chromosome"/>
</dbReference>
<dbReference type="RefSeq" id="WP_123927623.1">
    <property type="nucleotide sequence ID" value="NZ_CP033896.1"/>
</dbReference>